<comment type="caution">
    <text evidence="3">The sequence shown here is derived from an EMBL/GenBank/DDBJ whole genome shotgun (WGS) entry which is preliminary data.</text>
</comment>
<evidence type="ECO:0000256" key="1">
    <source>
        <dbReference type="ARBA" id="ARBA00004430"/>
    </source>
</evidence>
<dbReference type="GO" id="GO:0019005">
    <property type="term" value="C:SCF ubiquitin ligase complex"/>
    <property type="evidence" value="ECO:0007669"/>
    <property type="project" value="TreeGrafter"/>
</dbReference>
<comment type="subcellular location">
    <subcellularLocation>
        <location evidence="1">Cytoplasm</location>
        <location evidence="1">Cytoskeleton</location>
        <location evidence="1">Cilium axoneme</location>
    </subcellularLocation>
</comment>
<dbReference type="EMBL" id="JALJOU010000041">
    <property type="protein sequence ID" value="KAK9832494.1"/>
    <property type="molecule type" value="Genomic_DNA"/>
</dbReference>
<reference evidence="3 4" key="1">
    <citation type="journal article" date="2024" name="Nat. Commun.">
        <title>Phylogenomics reveals the evolutionary origins of lichenization in chlorophyte algae.</title>
        <authorList>
            <person name="Puginier C."/>
            <person name="Libourel C."/>
            <person name="Otte J."/>
            <person name="Skaloud P."/>
            <person name="Haon M."/>
            <person name="Grisel S."/>
            <person name="Petersen M."/>
            <person name="Berrin J.G."/>
            <person name="Delaux P.M."/>
            <person name="Dal Grande F."/>
            <person name="Keller J."/>
        </authorList>
    </citation>
    <scope>NUCLEOTIDE SEQUENCE [LARGE SCALE GENOMIC DNA]</scope>
    <source>
        <strain evidence="3 4">SAG 245.80</strain>
    </source>
</reference>
<dbReference type="InterPro" id="IPR032675">
    <property type="entry name" value="LRR_dom_sf"/>
</dbReference>
<feature type="domain" description="F-box" evidence="2">
    <location>
        <begin position="98"/>
        <end position="129"/>
    </location>
</feature>
<dbReference type="InterPro" id="IPR001611">
    <property type="entry name" value="Leu-rich_rpt"/>
</dbReference>
<dbReference type="SMART" id="SM00367">
    <property type="entry name" value="LRR_CC"/>
    <property type="match status" value="4"/>
</dbReference>
<dbReference type="InterPro" id="IPR001810">
    <property type="entry name" value="F-box_dom"/>
</dbReference>
<dbReference type="SUPFAM" id="SSF81383">
    <property type="entry name" value="F-box domain"/>
    <property type="match status" value="1"/>
</dbReference>
<evidence type="ECO:0000313" key="3">
    <source>
        <dbReference type="EMBL" id="KAK9832494.1"/>
    </source>
</evidence>
<dbReference type="GO" id="GO:0031146">
    <property type="term" value="P:SCF-dependent proteasomal ubiquitin-dependent protein catabolic process"/>
    <property type="evidence" value="ECO:0007669"/>
    <property type="project" value="TreeGrafter"/>
</dbReference>
<dbReference type="InterPro" id="IPR036047">
    <property type="entry name" value="F-box-like_dom_sf"/>
</dbReference>
<dbReference type="Pfam" id="PF00646">
    <property type="entry name" value="F-box"/>
    <property type="match status" value="1"/>
</dbReference>
<accession>A0AAW1RFJ9</accession>
<dbReference type="InterPro" id="IPR006553">
    <property type="entry name" value="Leu-rich_rpt_Cys-con_subtyp"/>
</dbReference>
<name>A0AAW1RFJ9_9CHLO</name>
<dbReference type="Proteomes" id="UP001445335">
    <property type="component" value="Unassembled WGS sequence"/>
</dbReference>
<sequence>MEPKLCERGRNVDCHAFAFCLRILTTTAALGEGNTAESCLRIKSCTEDKTGVLDLGLEWQEAQEAAPLSARAASSNSVGRSELAGGAALAMRPRWADELPDDLLRGVLARMPPAHLRVARLVCRGWAAATGRLMSRLQPERLQGGRLAARFPHLRALCLSHCGHRVVSIDRHVLQLQSTLGDCAMAEVACLTSLTQLSLRGCGGLTGAPGSGFECLRALQSLRSLNLSQCDSLQDGALDTVAALTALTSLSLRGCGGLTDAAPVRLAPLGQLRHLALGGPAITDAGLVQCIVLSALEHVCLASCRRVTDVGMAVLTALPALRRVTLSRCPAVSEAGLKLLLARTHLACAPAPLGCPRTFELIFTVLHNADMRLPGLPGLP</sequence>
<dbReference type="Gene3D" id="3.80.10.10">
    <property type="entry name" value="Ribonuclease Inhibitor"/>
    <property type="match status" value="1"/>
</dbReference>
<keyword evidence="4" id="KW-1185">Reference proteome</keyword>
<dbReference type="AlphaFoldDB" id="A0AAW1RFJ9"/>
<dbReference type="SUPFAM" id="SSF52047">
    <property type="entry name" value="RNI-like"/>
    <property type="match status" value="1"/>
</dbReference>
<dbReference type="PANTHER" id="PTHR13318:SF190">
    <property type="entry name" value="PARTNER OF PAIRED, ISOFORM B"/>
    <property type="match status" value="1"/>
</dbReference>
<dbReference type="Pfam" id="PF13516">
    <property type="entry name" value="LRR_6"/>
    <property type="match status" value="1"/>
</dbReference>
<gene>
    <name evidence="3" type="ORF">WJX81_002101</name>
</gene>
<dbReference type="PANTHER" id="PTHR13318">
    <property type="entry name" value="PARTNER OF PAIRED, ISOFORM B-RELATED"/>
    <property type="match status" value="1"/>
</dbReference>
<evidence type="ECO:0000313" key="4">
    <source>
        <dbReference type="Proteomes" id="UP001445335"/>
    </source>
</evidence>
<protein>
    <recommendedName>
        <fullName evidence="2">F-box domain-containing protein</fullName>
    </recommendedName>
</protein>
<organism evidence="3 4">
    <name type="scientific">Elliptochloris bilobata</name>
    <dbReference type="NCBI Taxonomy" id="381761"/>
    <lineage>
        <taxon>Eukaryota</taxon>
        <taxon>Viridiplantae</taxon>
        <taxon>Chlorophyta</taxon>
        <taxon>core chlorophytes</taxon>
        <taxon>Trebouxiophyceae</taxon>
        <taxon>Trebouxiophyceae incertae sedis</taxon>
        <taxon>Elliptochloris clade</taxon>
        <taxon>Elliptochloris</taxon>
    </lineage>
</organism>
<proteinExistence type="predicted"/>
<dbReference type="Gene3D" id="1.20.1280.50">
    <property type="match status" value="1"/>
</dbReference>
<dbReference type="GO" id="GO:0005930">
    <property type="term" value="C:axoneme"/>
    <property type="evidence" value="ECO:0007669"/>
    <property type="project" value="UniProtKB-SubCell"/>
</dbReference>
<evidence type="ECO:0000259" key="2">
    <source>
        <dbReference type="Pfam" id="PF00646"/>
    </source>
</evidence>